<comment type="caution">
    <text evidence="7">The sequence shown here is derived from an EMBL/GenBank/DDBJ whole genome shotgun (WGS) entry which is preliminary data.</text>
</comment>
<comment type="subcellular location">
    <subcellularLocation>
        <location evidence="1">Cell membrane</location>
        <topology evidence="1">Multi-pass membrane protein</topology>
    </subcellularLocation>
</comment>
<keyword evidence="8" id="KW-1185">Reference proteome</keyword>
<evidence type="ECO:0000259" key="6">
    <source>
        <dbReference type="PROSITE" id="PS50929"/>
    </source>
</evidence>
<feature type="transmembrane region" description="Helical" evidence="5">
    <location>
        <begin position="227"/>
        <end position="249"/>
    </location>
</feature>
<feature type="transmembrane region" description="Helical" evidence="5">
    <location>
        <begin position="64"/>
        <end position="83"/>
    </location>
</feature>
<keyword evidence="2 5" id="KW-0812">Transmembrane</keyword>
<gene>
    <name evidence="7" type="ORF">SAMN05518863_11186</name>
</gene>
<organism evidence="7 8">
    <name type="scientific">Candidatus Pantoea symbiotica</name>
    <dbReference type="NCBI Taxonomy" id="1884370"/>
    <lineage>
        <taxon>Bacteria</taxon>
        <taxon>Pseudomonadati</taxon>
        <taxon>Pseudomonadota</taxon>
        <taxon>Gammaproteobacteria</taxon>
        <taxon>Enterobacterales</taxon>
        <taxon>Erwiniaceae</taxon>
        <taxon>Pantoea</taxon>
    </lineage>
</organism>
<accession>A0A1I4D4D4</accession>
<protein>
    <submittedName>
        <fullName evidence="7">ABC transporter transmembrane region</fullName>
    </submittedName>
</protein>
<dbReference type="SUPFAM" id="SSF90123">
    <property type="entry name" value="ABC transporter transmembrane region"/>
    <property type="match status" value="1"/>
</dbReference>
<sequence length="297" mass="33165">MQTHEIIEPVNVTGSAVNTLKNIGRRHYRKLFFTLLLVIAENVTYLLYPLLAGFAINAIVAGKAWHAVFYALMVFTMWVIGAARRSLDTRTFARIYAELAVPVIVAQRRENHSHSTVAARVALSREFVDFFEKHLPVLITSLASITGAALMLLAIEFWSGIACLAVLVFFSFFLPGYTNKNEALFFRLNGRLEKEVGFVSSAPVASLSRHYRVLAGLRIRLSDREAMGYLSIGAVTAVLFAMTIFTMALRGGTDAGHIYSVMTYLWMFAMSLDDAPQLLEKYSQLKDIGKRVKTDPI</sequence>
<dbReference type="Pfam" id="PF13748">
    <property type="entry name" value="ABC_membrane_3"/>
    <property type="match status" value="1"/>
</dbReference>
<feature type="transmembrane region" description="Helical" evidence="5">
    <location>
        <begin position="135"/>
        <end position="152"/>
    </location>
</feature>
<evidence type="ECO:0000256" key="5">
    <source>
        <dbReference type="SAM" id="Phobius"/>
    </source>
</evidence>
<dbReference type="EMBL" id="FOSD01000011">
    <property type="protein sequence ID" value="SFK87277.1"/>
    <property type="molecule type" value="Genomic_DNA"/>
</dbReference>
<keyword evidence="3 5" id="KW-1133">Transmembrane helix</keyword>
<evidence type="ECO:0000256" key="2">
    <source>
        <dbReference type="ARBA" id="ARBA00022692"/>
    </source>
</evidence>
<reference evidence="7 8" key="1">
    <citation type="submission" date="2016-10" db="EMBL/GenBank/DDBJ databases">
        <authorList>
            <person name="Varghese N."/>
            <person name="Submissions S."/>
        </authorList>
    </citation>
    <scope>NUCLEOTIDE SEQUENCE [LARGE SCALE GENOMIC DNA]</scope>
    <source>
        <strain evidence="7 8">YR512</strain>
    </source>
</reference>
<dbReference type="Gene3D" id="1.20.1560.10">
    <property type="entry name" value="ABC transporter type 1, transmembrane domain"/>
    <property type="match status" value="1"/>
</dbReference>
<feature type="transmembrane region" description="Helical" evidence="5">
    <location>
        <begin position="158"/>
        <end position="177"/>
    </location>
</feature>
<name>A0A1I4D4D4_9GAMM</name>
<feature type="domain" description="ABC transmembrane type-1" evidence="6">
    <location>
        <begin position="32"/>
        <end position="284"/>
    </location>
</feature>
<dbReference type="PROSITE" id="PS50929">
    <property type="entry name" value="ABC_TM1F"/>
    <property type="match status" value="1"/>
</dbReference>
<evidence type="ECO:0000256" key="4">
    <source>
        <dbReference type="ARBA" id="ARBA00023136"/>
    </source>
</evidence>
<evidence type="ECO:0000256" key="1">
    <source>
        <dbReference type="ARBA" id="ARBA00004651"/>
    </source>
</evidence>
<proteinExistence type="predicted"/>
<evidence type="ECO:0000256" key="3">
    <source>
        <dbReference type="ARBA" id="ARBA00022989"/>
    </source>
</evidence>
<keyword evidence="4 5" id="KW-0472">Membrane</keyword>
<dbReference type="RefSeq" id="WP_008109092.1">
    <property type="nucleotide sequence ID" value="NZ_FOSD01000011.1"/>
</dbReference>
<evidence type="ECO:0000313" key="7">
    <source>
        <dbReference type="EMBL" id="SFK87277.1"/>
    </source>
</evidence>
<dbReference type="Proteomes" id="UP000198841">
    <property type="component" value="Unassembled WGS sequence"/>
</dbReference>
<evidence type="ECO:0000313" key="8">
    <source>
        <dbReference type="Proteomes" id="UP000198841"/>
    </source>
</evidence>
<feature type="transmembrane region" description="Helical" evidence="5">
    <location>
        <begin position="31"/>
        <end position="52"/>
    </location>
</feature>
<dbReference type="InterPro" id="IPR011527">
    <property type="entry name" value="ABC1_TM_dom"/>
</dbReference>
<dbReference type="InterPro" id="IPR036640">
    <property type="entry name" value="ABC1_TM_sf"/>
</dbReference>